<comment type="caution">
    <text evidence="1">The sequence shown here is derived from an EMBL/GenBank/DDBJ whole genome shotgun (WGS) entry which is preliminary data.</text>
</comment>
<keyword evidence="2" id="KW-1185">Reference proteome</keyword>
<evidence type="ECO:0000313" key="2">
    <source>
        <dbReference type="Proteomes" id="UP000828390"/>
    </source>
</evidence>
<reference evidence="1" key="2">
    <citation type="submission" date="2020-11" db="EMBL/GenBank/DDBJ databases">
        <authorList>
            <person name="McCartney M.A."/>
            <person name="Auch B."/>
            <person name="Kono T."/>
            <person name="Mallez S."/>
            <person name="Becker A."/>
            <person name="Gohl D.M."/>
            <person name="Silverstein K.A.T."/>
            <person name="Koren S."/>
            <person name="Bechman K.B."/>
            <person name="Herman A."/>
            <person name="Abrahante J.E."/>
            <person name="Garbe J."/>
        </authorList>
    </citation>
    <scope>NUCLEOTIDE SEQUENCE</scope>
    <source>
        <strain evidence="1">Duluth1</strain>
        <tissue evidence="1">Whole animal</tissue>
    </source>
</reference>
<gene>
    <name evidence="1" type="ORF">DPMN_018256</name>
</gene>
<name>A0A9D4NGC0_DREPO</name>
<sequence>MYMQQALGMLMDMVTDKLEIEKKVKNIFALFTLSLDQFGRAGAFFHIIRRQVTMTETSLYELDDSRTTNKLSLSGHGVFGEELEKTLKRKKTKENH</sequence>
<dbReference type="EMBL" id="JAIWYP010000001">
    <property type="protein sequence ID" value="KAH3894098.1"/>
    <property type="molecule type" value="Genomic_DNA"/>
</dbReference>
<accession>A0A9D4NGC0</accession>
<proteinExistence type="predicted"/>
<evidence type="ECO:0000313" key="1">
    <source>
        <dbReference type="EMBL" id="KAH3894098.1"/>
    </source>
</evidence>
<reference evidence="1" key="1">
    <citation type="journal article" date="2019" name="bioRxiv">
        <title>The Genome of the Zebra Mussel, Dreissena polymorpha: A Resource for Invasive Species Research.</title>
        <authorList>
            <person name="McCartney M.A."/>
            <person name="Auch B."/>
            <person name="Kono T."/>
            <person name="Mallez S."/>
            <person name="Zhang Y."/>
            <person name="Obille A."/>
            <person name="Becker A."/>
            <person name="Abrahante J.E."/>
            <person name="Garbe J."/>
            <person name="Badalamenti J.P."/>
            <person name="Herman A."/>
            <person name="Mangelson H."/>
            <person name="Liachko I."/>
            <person name="Sullivan S."/>
            <person name="Sone E.D."/>
            <person name="Koren S."/>
            <person name="Silverstein K.A.T."/>
            <person name="Beckman K.B."/>
            <person name="Gohl D.M."/>
        </authorList>
    </citation>
    <scope>NUCLEOTIDE SEQUENCE</scope>
    <source>
        <strain evidence="1">Duluth1</strain>
        <tissue evidence="1">Whole animal</tissue>
    </source>
</reference>
<dbReference type="Proteomes" id="UP000828390">
    <property type="component" value="Unassembled WGS sequence"/>
</dbReference>
<dbReference type="AlphaFoldDB" id="A0A9D4NGC0"/>
<protein>
    <submittedName>
        <fullName evidence="1">Uncharacterized protein</fullName>
    </submittedName>
</protein>
<organism evidence="1 2">
    <name type="scientific">Dreissena polymorpha</name>
    <name type="common">Zebra mussel</name>
    <name type="synonym">Mytilus polymorpha</name>
    <dbReference type="NCBI Taxonomy" id="45954"/>
    <lineage>
        <taxon>Eukaryota</taxon>
        <taxon>Metazoa</taxon>
        <taxon>Spiralia</taxon>
        <taxon>Lophotrochozoa</taxon>
        <taxon>Mollusca</taxon>
        <taxon>Bivalvia</taxon>
        <taxon>Autobranchia</taxon>
        <taxon>Heteroconchia</taxon>
        <taxon>Euheterodonta</taxon>
        <taxon>Imparidentia</taxon>
        <taxon>Neoheterodontei</taxon>
        <taxon>Myida</taxon>
        <taxon>Dreissenoidea</taxon>
        <taxon>Dreissenidae</taxon>
        <taxon>Dreissena</taxon>
    </lineage>
</organism>